<dbReference type="InterPro" id="IPR045851">
    <property type="entry name" value="AMP-bd_C_sf"/>
</dbReference>
<organism evidence="1 2">
    <name type="scientific">Carboxydothermus pertinax</name>
    <dbReference type="NCBI Taxonomy" id="870242"/>
    <lineage>
        <taxon>Bacteria</taxon>
        <taxon>Bacillati</taxon>
        <taxon>Bacillota</taxon>
        <taxon>Clostridia</taxon>
        <taxon>Thermoanaerobacterales</taxon>
        <taxon>Thermoanaerobacteraceae</taxon>
        <taxon>Carboxydothermus</taxon>
    </lineage>
</organism>
<dbReference type="AlphaFoldDB" id="A0A1L8CW37"/>
<dbReference type="EMBL" id="BDJK01000033">
    <property type="protein sequence ID" value="GAV23165.1"/>
    <property type="molecule type" value="Genomic_DNA"/>
</dbReference>
<protein>
    <submittedName>
        <fullName evidence="1">Long-chain fatty acid--CoA ligase</fullName>
    </submittedName>
</protein>
<evidence type="ECO:0000313" key="1">
    <source>
        <dbReference type="EMBL" id="GAV23165.1"/>
    </source>
</evidence>
<name>A0A1L8CW37_9THEO</name>
<dbReference type="Proteomes" id="UP000187485">
    <property type="component" value="Unassembled WGS sequence"/>
</dbReference>
<proteinExistence type="predicted"/>
<dbReference type="OrthoDB" id="9803968at2"/>
<gene>
    <name evidence="1" type="ORF">cpu_16750</name>
</gene>
<reference evidence="2" key="1">
    <citation type="submission" date="2016-12" db="EMBL/GenBank/DDBJ databases">
        <title>Draft Genome Sequences od Carboxydothermus pertinax and islandicus, Hydrogenogenic Carboxydotrophic Bacteria.</title>
        <authorList>
            <person name="Fukuyama Y."/>
            <person name="Ohmae K."/>
            <person name="Yoneda Y."/>
            <person name="Yoshida T."/>
            <person name="Sako Y."/>
        </authorList>
    </citation>
    <scope>NUCLEOTIDE SEQUENCE [LARGE SCALE GENOMIC DNA]</scope>
    <source>
        <strain evidence="2">Ug1</strain>
    </source>
</reference>
<dbReference type="Gene3D" id="3.30.300.30">
    <property type="match status" value="1"/>
</dbReference>
<accession>A0A1L8CW37</accession>
<dbReference type="RefSeq" id="WP_075859612.1">
    <property type="nucleotide sequence ID" value="NZ_BDJK01000033.1"/>
</dbReference>
<dbReference type="SUPFAM" id="SSF56801">
    <property type="entry name" value="Acetyl-CoA synthetase-like"/>
    <property type="match status" value="1"/>
</dbReference>
<keyword evidence="2" id="KW-1185">Reference proteome</keyword>
<dbReference type="GO" id="GO:0016874">
    <property type="term" value="F:ligase activity"/>
    <property type="evidence" value="ECO:0007669"/>
    <property type="project" value="UniProtKB-KW"/>
</dbReference>
<comment type="caution">
    <text evidence="1">The sequence shown here is derived from an EMBL/GenBank/DDBJ whole genome shotgun (WGS) entry which is preliminary data.</text>
</comment>
<dbReference type="STRING" id="870242.cpu_16750"/>
<evidence type="ECO:0000313" key="2">
    <source>
        <dbReference type="Proteomes" id="UP000187485"/>
    </source>
</evidence>
<sequence>MIVEPDTLKLLPPGEFGEVAAKGHDQEKLARYKVPKYVELRAELPKTAIGKLLRRALRKEAKK</sequence>
<keyword evidence="1" id="KW-0436">Ligase</keyword>